<dbReference type="InterPro" id="IPR023292">
    <property type="entry name" value="NTP_PyroPHydrolase-like_dom_sf"/>
</dbReference>
<evidence type="ECO:0000313" key="2">
    <source>
        <dbReference type="Proteomes" id="UP000664256"/>
    </source>
</evidence>
<protein>
    <submittedName>
        <fullName evidence="1">HAD family hydrolase</fullName>
    </submittedName>
</protein>
<proteinExistence type="predicted"/>
<sequence length="176" mass="20024">MKNPYEMATEFHQIFDPRIPAKPTAFTATEAIFRSGFKIEELVEFLYESTKDNSSDFVSSIEKLHEAIDAAQEKVLQKRATKTQADSDPLVGQVDALVDLLYLTYGSFALMKVDPQPMMEIVHDANMNKLFPDGKPHYDPITNKVLKPASWQENYAPEEKIKAELKRQKNVTQRGS</sequence>
<dbReference type="InterPro" id="IPR021130">
    <property type="entry name" value="PRib-ATP_PPHydrolase-like"/>
</dbReference>
<dbReference type="Proteomes" id="UP000664256">
    <property type="component" value="Unassembled WGS sequence"/>
</dbReference>
<dbReference type="Pfam" id="PF01503">
    <property type="entry name" value="PRA-PH"/>
    <property type="match status" value="1"/>
</dbReference>
<dbReference type="RefSeq" id="WP_206904319.1">
    <property type="nucleotide sequence ID" value="NZ_JAFLVT010000016.1"/>
</dbReference>
<gene>
    <name evidence="1" type="ORF">JZO76_11005</name>
</gene>
<keyword evidence="1" id="KW-0378">Hydrolase</keyword>
<keyword evidence="2" id="KW-1185">Reference proteome</keyword>
<comment type="caution">
    <text evidence="1">The sequence shown here is derived from an EMBL/GenBank/DDBJ whole genome shotgun (WGS) entry which is preliminary data.</text>
</comment>
<evidence type="ECO:0000313" key="1">
    <source>
        <dbReference type="EMBL" id="MBO0450051.1"/>
    </source>
</evidence>
<reference evidence="1 2" key="1">
    <citation type="submission" date="2021-03" db="EMBL/GenBank/DDBJ databases">
        <title>Enterococcal diversity collection.</title>
        <authorList>
            <person name="Gilmore M.S."/>
            <person name="Schwartzman J."/>
            <person name="Van Tyne D."/>
            <person name="Martin M."/>
            <person name="Earl A.M."/>
            <person name="Manson A.L."/>
            <person name="Straub T."/>
            <person name="Salamzade R."/>
            <person name="Saavedra J."/>
            <person name="Lebreton F."/>
            <person name="Prichula J."/>
            <person name="Schaufler K."/>
            <person name="Gaca A."/>
            <person name="Sgardioli B."/>
            <person name="Wagenaar J."/>
            <person name="Strong T."/>
        </authorList>
    </citation>
    <scope>NUCLEOTIDE SEQUENCE [LARGE SCALE GENOMIC DNA]</scope>
    <source>
        <strain evidence="1 2">MJM12</strain>
    </source>
</reference>
<organism evidence="1 2">
    <name type="scientific">Candidatus Enterococcus myersii</name>
    <dbReference type="NCBI Taxonomy" id="2815322"/>
    <lineage>
        <taxon>Bacteria</taxon>
        <taxon>Bacillati</taxon>
        <taxon>Bacillota</taxon>
        <taxon>Bacilli</taxon>
        <taxon>Lactobacillales</taxon>
        <taxon>Enterococcaceae</taxon>
        <taxon>Enterococcus</taxon>
    </lineage>
</organism>
<dbReference type="Gene3D" id="1.10.3420.10">
    <property type="entry name" value="putative ntp pyrophosphohydrolase like domain"/>
    <property type="match status" value="1"/>
</dbReference>
<dbReference type="EMBL" id="JAFLVT010000016">
    <property type="protein sequence ID" value="MBO0450051.1"/>
    <property type="molecule type" value="Genomic_DNA"/>
</dbReference>
<name>A0ABS3H9B8_9ENTE</name>
<accession>A0ABS3H9B8</accession>
<dbReference type="GO" id="GO:0016787">
    <property type="term" value="F:hydrolase activity"/>
    <property type="evidence" value="ECO:0007669"/>
    <property type="project" value="UniProtKB-KW"/>
</dbReference>